<dbReference type="InterPro" id="IPR032675">
    <property type="entry name" value="LRR_dom_sf"/>
</dbReference>
<organism evidence="1 2">
    <name type="scientific">Diversispora eburnea</name>
    <dbReference type="NCBI Taxonomy" id="1213867"/>
    <lineage>
        <taxon>Eukaryota</taxon>
        <taxon>Fungi</taxon>
        <taxon>Fungi incertae sedis</taxon>
        <taxon>Mucoromycota</taxon>
        <taxon>Glomeromycotina</taxon>
        <taxon>Glomeromycetes</taxon>
        <taxon>Diversisporales</taxon>
        <taxon>Diversisporaceae</taxon>
        <taxon>Diversispora</taxon>
    </lineage>
</organism>
<proteinExistence type="predicted"/>
<protein>
    <submittedName>
        <fullName evidence="1">2599_t:CDS:1</fullName>
    </submittedName>
</protein>
<dbReference type="EMBL" id="CAJVPK010000332">
    <property type="protein sequence ID" value="CAG8495630.1"/>
    <property type="molecule type" value="Genomic_DNA"/>
</dbReference>
<accession>A0A9N9EXS8</accession>
<reference evidence="1" key="1">
    <citation type="submission" date="2021-06" db="EMBL/GenBank/DDBJ databases">
        <authorList>
            <person name="Kallberg Y."/>
            <person name="Tangrot J."/>
            <person name="Rosling A."/>
        </authorList>
    </citation>
    <scope>NUCLEOTIDE SEQUENCE</scope>
    <source>
        <strain evidence="1">AZ414A</strain>
    </source>
</reference>
<dbReference type="SUPFAM" id="SSF52047">
    <property type="entry name" value="RNI-like"/>
    <property type="match status" value="1"/>
</dbReference>
<gene>
    <name evidence="1" type="ORF">DEBURN_LOCUS4405</name>
</gene>
<dbReference type="OrthoDB" id="2631350at2759"/>
<evidence type="ECO:0000313" key="2">
    <source>
        <dbReference type="Proteomes" id="UP000789706"/>
    </source>
</evidence>
<name>A0A9N9EXS8_9GLOM</name>
<comment type="caution">
    <text evidence="1">The sequence shown here is derived from an EMBL/GenBank/DDBJ whole genome shotgun (WGS) entry which is preliminary data.</text>
</comment>
<evidence type="ECO:0000313" key="1">
    <source>
        <dbReference type="EMBL" id="CAG8495630.1"/>
    </source>
</evidence>
<keyword evidence="2" id="KW-1185">Reference proteome</keyword>
<sequence>MATKIPTEILIKILKNVQSFRSTKDLYSSLLVNRIWCKVTIPILWELPLGQECHADDKELRKKSLCIRTYISYQDYNSNSNNNKNESRILFREMCKLIINRCSYLNYFKLARVTKNFSKNFDNYSDSIGSILKLPGAPKVFKKLETFISEANDELYRPLYGLFTLICNNILNMELKINSYSYDQVQLLAKLIIVQKRLENLTIIDNRYTDCNLLFWAIISQKEKLKSLRLKKLYYNRYMEKLQPIGQFTSLQELYIENCYGLYNSDCLSLASSFTQLSRFHYFHSSYSNKCPQRFIIKILKTANINLRNIYLELYPAITFETFSAILNYCTKIIKLTLLNLRPEQVIEIFNNNFNELRRFSFGCGKGLDANKLLCQMAKNVPESLETIEIRMGIFSANSLRKFFEGWCCCKGGGENKKIIVKRTVQTWLTLSDEHFKVIEEYGVQFNIEE</sequence>
<dbReference type="AlphaFoldDB" id="A0A9N9EXS8"/>
<dbReference type="Proteomes" id="UP000789706">
    <property type="component" value="Unassembled WGS sequence"/>
</dbReference>
<dbReference type="Gene3D" id="3.80.10.10">
    <property type="entry name" value="Ribonuclease Inhibitor"/>
    <property type="match status" value="1"/>
</dbReference>